<dbReference type="Proteomes" id="UP000813463">
    <property type="component" value="Chromosome 2"/>
</dbReference>
<protein>
    <submittedName>
        <fullName evidence="4">Uncharacterized protein At5g41620</fullName>
    </submittedName>
</protein>
<reference evidence="4" key="2">
    <citation type="submission" date="2025-08" db="UniProtKB">
        <authorList>
            <consortium name="RefSeq"/>
        </authorList>
    </citation>
    <scope>IDENTIFICATION</scope>
    <source>
        <tissue evidence="4">Leaf</tissue>
    </source>
</reference>
<feature type="compositionally biased region" description="Acidic residues" evidence="2">
    <location>
        <begin position="468"/>
        <end position="480"/>
    </location>
</feature>
<dbReference type="AlphaFoldDB" id="A0A9R0ILG3"/>
<sequence>MEEREKEKEEFLGLKLKQRGRLVGKSSSAGGGVCTPKPTWNFEPQFQHKQQQHQEEEEEEQKSNLSNIIGKNNNYNCGTGGSSSVTARQLGANLWEVLPHLNSIAKMSRHHSRGGSCLKNKGLQIHTVVEDSLDNASDEQPVSEGSFHRNIAASLLRHHRSVNKNGREIQPVSPASYSSSMEVTPYNPADTPSSSQDFKGRMGDPSYSLKTSTELLKVLNRIWCLEEQHTSNMSRSKALKAELENARTRIKDLLREKQKDRQVMDELMKQVSEHKHAKRNMEQDRLQSALQSVRQELEDERKLRKRSESLHRKMAREVSDMKSSFPIALNELERERRARTLLEDLCDEFAMGIRDYEQELRSQKYRSEKEQVHRGQVDSLVLHISEAWLDERVQMKLAEEMRRDMGEKCMIVDKLRPEIETFLKARQTLDSREEDVDLHNKSSKSSGFRRQSLESFPLNEATSAPQNIDDEDDDDDDSIDSESNCFELTKNVGGEYSNEIYTKNVSNSFEETEKKDSAKKNVECQDLSSNGRSLSSLQARFEKRMARMTFSTGHTYNNNQEAITSKRFGNRGGNSKRIHDNLLRNNSSSIEGERVHPEPELEDGHFLLAGLASPVKNWEPNIFSEDPEISSVWPRSCKENTLKARLLEARLEGRNIQSKGSKGAL</sequence>
<dbReference type="PANTHER" id="PTHR31071:SF9">
    <property type="entry name" value="INTRACELLULAR PROTEIN TRANSPORT PROTEIN USO1-RELATED"/>
    <property type="match status" value="1"/>
</dbReference>
<evidence type="ECO:0000256" key="1">
    <source>
        <dbReference type="SAM" id="Coils"/>
    </source>
</evidence>
<evidence type="ECO:0000313" key="4">
    <source>
        <dbReference type="RefSeq" id="XP_021850715.1"/>
    </source>
</evidence>
<feature type="region of interest" description="Disordered" evidence="2">
    <location>
        <begin position="22"/>
        <end position="64"/>
    </location>
</feature>
<dbReference type="GeneID" id="110790234"/>
<dbReference type="RefSeq" id="XP_021850715.1">
    <property type="nucleotide sequence ID" value="XM_021995023.2"/>
</dbReference>
<gene>
    <name evidence="4" type="primary">LOC110790234</name>
</gene>
<feature type="region of interest" description="Disordered" evidence="2">
    <location>
        <begin position="565"/>
        <end position="598"/>
    </location>
</feature>
<evidence type="ECO:0000256" key="2">
    <source>
        <dbReference type="SAM" id="MobiDB-lite"/>
    </source>
</evidence>
<organism evidence="3 4">
    <name type="scientific">Spinacia oleracea</name>
    <name type="common">Spinach</name>
    <dbReference type="NCBI Taxonomy" id="3562"/>
    <lineage>
        <taxon>Eukaryota</taxon>
        <taxon>Viridiplantae</taxon>
        <taxon>Streptophyta</taxon>
        <taxon>Embryophyta</taxon>
        <taxon>Tracheophyta</taxon>
        <taxon>Spermatophyta</taxon>
        <taxon>Magnoliopsida</taxon>
        <taxon>eudicotyledons</taxon>
        <taxon>Gunneridae</taxon>
        <taxon>Pentapetalae</taxon>
        <taxon>Caryophyllales</taxon>
        <taxon>Chenopodiaceae</taxon>
        <taxon>Chenopodioideae</taxon>
        <taxon>Anserineae</taxon>
        <taxon>Spinacia</taxon>
    </lineage>
</organism>
<dbReference type="InterPro" id="IPR043424">
    <property type="entry name" value="BLT-like"/>
</dbReference>
<dbReference type="OrthoDB" id="670909at2759"/>
<name>A0A9R0ILG3_SPIOL</name>
<feature type="compositionally biased region" description="Polar residues" evidence="2">
    <location>
        <begin position="173"/>
        <end position="182"/>
    </location>
</feature>
<feature type="region of interest" description="Disordered" evidence="2">
    <location>
        <begin position="433"/>
        <end position="482"/>
    </location>
</feature>
<proteinExistence type="predicted"/>
<evidence type="ECO:0000313" key="3">
    <source>
        <dbReference type="Proteomes" id="UP000813463"/>
    </source>
</evidence>
<dbReference type="PANTHER" id="PTHR31071">
    <property type="entry name" value="GB|AAF24581.1"/>
    <property type="match status" value="1"/>
</dbReference>
<reference evidence="3" key="1">
    <citation type="journal article" date="2021" name="Nat. Commun.">
        <title>Genomic analyses provide insights into spinach domestication and the genetic basis of agronomic traits.</title>
        <authorList>
            <person name="Cai X."/>
            <person name="Sun X."/>
            <person name="Xu C."/>
            <person name="Sun H."/>
            <person name="Wang X."/>
            <person name="Ge C."/>
            <person name="Zhang Z."/>
            <person name="Wang Q."/>
            <person name="Fei Z."/>
            <person name="Jiao C."/>
            <person name="Wang Q."/>
        </authorList>
    </citation>
    <scope>NUCLEOTIDE SEQUENCE [LARGE SCALE GENOMIC DNA]</scope>
    <source>
        <strain evidence="3">cv. Varoflay</strain>
    </source>
</reference>
<keyword evidence="3" id="KW-1185">Reference proteome</keyword>
<accession>A0A9R0ILG3</accession>
<dbReference type="KEGG" id="soe:110790234"/>
<keyword evidence="1" id="KW-0175">Coiled coil</keyword>
<feature type="region of interest" description="Disordered" evidence="2">
    <location>
        <begin position="159"/>
        <end position="201"/>
    </location>
</feature>
<feature type="coiled-coil region" evidence="1">
    <location>
        <begin position="236"/>
        <end position="310"/>
    </location>
</feature>